<dbReference type="Proteomes" id="UP000824087">
    <property type="component" value="Unassembled WGS sequence"/>
</dbReference>
<proteinExistence type="predicted"/>
<protein>
    <submittedName>
        <fullName evidence="1">Uncharacterized protein</fullName>
    </submittedName>
</protein>
<reference evidence="1" key="1">
    <citation type="submission" date="2020-10" db="EMBL/GenBank/DDBJ databases">
        <authorList>
            <person name="Gilroy R."/>
        </authorList>
    </citation>
    <scope>NUCLEOTIDE SEQUENCE</scope>
    <source>
        <strain evidence="1">CHK197-8231</strain>
    </source>
</reference>
<dbReference type="AlphaFoldDB" id="A0A9D1HX04"/>
<reference evidence="1" key="2">
    <citation type="journal article" date="2021" name="PeerJ">
        <title>Extensive microbial diversity within the chicken gut microbiome revealed by metagenomics and culture.</title>
        <authorList>
            <person name="Gilroy R."/>
            <person name="Ravi A."/>
            <person name="Getino M."/>
            <person name="Pursley I."/>
            <person name="Horton D.L."/>
            <person name="Alikhan N.F."/>
            <person name="Baker D."/>
            <person name="Gharbi K."/>
            <person name="Hall N."/>
            <person name="Watson M."/>
            <person name="Adriaenssens E.M."/>
            <person name="Foster-Nyarko E."/>
            <person name="Jarju S."/>
            <person name="Secka A."/>
            <person name="Antonio M."/>
            <person name="Oren A."/>
            <person name="Chaudhuri R.R."/>
            <person name="La Ragione R."/>
            <person name="Hildebrand F."/>
            <person name="Pallen M.J."/>
        </authorList>
    </citation>
    <scope>NUCLEOTIDE SEQUENCE</scope>
    <source>
        <strain evidence="1">CHK197-8231</strain>
    </source>
</reference>
<dbReference type="EMBL" id="DVML01000037">
    <property type="protein sequence ID" value="HIU23193.1"/>
    <property type="molecule type" value="Genomic_DNA"/>
</dbReference>
<evidence type="ECO:0000313" key="2">
    <source>
        <dbReference type="Proteomes" id="UP000824087"/>
    </source>
</evidence>
<accession>A0A9D1HX04</accession>
<evidence type="ECO:0000313" key="1">
    <source>
        <dbReference type="EMBL" id="HIU23193.1"/>
    </source>
</evidence>
<name>A0A9D1HX04_9BACT</name>
<comment type="caution">
    <text evidence="1">The sequence shown here is derived from an EMBL/GenBank/DDBJ whole genome shotgun (WGS) entry which is preliminary data.</text>
</comment>
<gene>
    <name evidence="1" type="ORF">IAD49_06395</name>
</gene>
<organism evidence="1 2">
    <name type="scientific">Candidatus Fimihabitans intestinipullorum</name>
    <dbReference type="NCBI Taxonomy" id="2840820"/>
    <lineage>
        <taxon>Bacteria</taxon>
        <taxon>Bacillati</taxon>
        <taxon>Mycoplasmatota</taxon>
        <taxon>Mycoplasmatota incertae sedis</taxon>
        <taxon>Candidatus Fimihabitans</taxon>
    </lineage>
</organism>
<sequence length="201" mass="23832">MKLKIFERWTKMRADIQQEKNREEYFQPLILPERGFVLLKGEYIPQKIKTEQHEDGIEEIISKNFGRDVVDRIPKEKRTLYTYEQILLERGAVVFINRTYVNLGEYQIAPKKILTSTGTLNIPNGVGDLDGNQASGLLKYMNDFKRMGTLAIYQVMIDPNTKEKRYQDMLLFELNQQLSDRVYYSMKQEQEIVRQERQLKL</sequence>